<organism evidence="8 9">
    <name type="scientific">Hapsidospora chrysogenum (strain ATCC 11550 / CBS 779.69 / DSM 880 / IAM 14645 / JCM 23072 / IMI 49137)</name>
    <name type="common">Acremonium chrysogenum</name>
    <dbReference type="NCBI Taxonomy" id="857340"/>
    <lineage>
        <taxon>Eukaryota</taxon>
        <taxon>Fungi</taxon>
        <taxon>Dikarya</taxon>
        <taxon>Ascomycota</taxon>
        <taxon>Pezizomycotina</taxon>
        <taxon>Sordariomycetes</taxon>
        <taxon>Hypocreomycetidae</taxon>
        <taxon>Hypocreales</taxon>
        <taxon>Bionectriaceae</taxon>
        <taxon>Hapsidospora</taxon>
    </lineage>
</organism>
<dbReference type="EMBL" id="JPKY01000002">
    <property type="protein sequence ID" value="KFH48678.1"/>
    <property type="molecule type" value="Genomic_DNA"/>
</dbReference>
<dbReference type="PROSITE" id="PS00758">
    <property type="entry name" value="ARGE_DAPE_CPG2_1"/>
    <property type="match status" value="1"/>
</dbReference>
<dbReference type="SUPFAM" id="SSF55031">
    <property type="entry name" value="Bacterial exopeptidase dimerisation domain"/>
    <property type="match status" value="1"/>
</dbReference>
<evidence type="ECO:0000313" key="9">
    <source>
        <dbReference type="Proteomes" id="UP000029964"/>
    </source>
</evidence>
<feature type="signal peptide" evidence="6">
    <location>
        <begin position="1"/>
        <end position="16"/>
    </location>
</feature>
<dbReference type="PROSITE" id="PS00759">
    <property type="entry name" value="ARGE_DAPE_CPG2_2"/>
    <property type="match status" value="1"/>
</dbReference>
<keyword evidence="9" id="KW-1185">Reference proteome</keyword>
<dbReference type="InterPro" id="IPR050072">
    <property type="entry name" value="Peptidase_M20A"/>
</dbReference>
<feature type="chain" id="PRO_5001815733" evidence="6">
    <location>
        <begin position="17"/>
        <end position="411"/>
    </location>
</feature>
<keyword evidence="4" id="KW-0378">Hydrolase</keyword>
<evidence type="ECO:0000256" key="5">
    <source>
        <dbReference type="ARBA" id="ARBA00022833"/>
    </source>
</evidence>
<dbReference type="PANTHER" id="PTHR43808:SF30">
    <property type="entry name" value="ACETYLORNITHINE DEACETYLASE"/>
    <property type="match status" value="1"/>
</dbReference>
<dbReference type="Pfam" id="PF01546">
    <property type="entry name" value="Peptidase_M20"/>
    <property type="match status" value="1"/>
</dbReference>
<dbReference type="Gene3D" id="3.30.70.360">
    <property type="match status" value="1"/>
</dbReference>
<evidence type="ECO:0000256" key="2">
    <source>
        <dbReference type="ARBA" id="ARBA00006247"/>
    </source>
</evidence>
<dbReference type="CDD" id="cd05652">
    <property type="entry name" value="M20_ArgE_DapE-like_fungal"/>
    <property type="match status" value="1"/>
</dbReference>
<dbReference type="InterPro" id="IPR001261">
    <property type="entry name" value="ArgE/DapE_CS"/>
</dbReference>
<sequence length="411" mass="44068">MRTSIIASALLCASSAICTDQQLPLGSSPLLSSQSDDDAPPYRSKLLSLHKSLVSIKSTSGLEQEVGEWLADYFFDKGWTSNIQFVPPRENTPEGHERLNIIAWPSDVDVPDPKVLLTSHIDTVPPHIPYSIEDGEVTKSTMISGRGSVDAKASIAAMVTALDELLDAGKVSADDVMLLFVVGEEVSGEGMRWFNDSLDGVDHPPHFDAVIFGEPTENKLACGHKGALFCHLEAQGEAGHSGYPWLAKSANELMVRAMSKVLSADLGSSERFGNTTVNLGVIEGGVAENVIPEHASAGIMVRVALGPQKSGGEVVRQRIQAILDEVDEEAFTFHCGQSYGFVETNCDVDGFETMVANYGTDVPHLQGGFTRYLYGPGTILVAHGPRENITVGDLETAVEGYQKLVLNALGN</sequence>
<gene>
    <name evidence="8" type="ORF">ACRE_004160</name>
</gene>
<comment type="cofactor">
    <cofactor evidence="1">
        <name>Zn(2+)</name>
        <dbReference type="ChEBI" id="CHEBI:29105"/>
    </cofactor>
</comment>
<dbReference type="InterPro" id="IPR002933">
    <property type="entry name" value="Peptidase_M20"/>
</dbReference>
<dbReference type="HOGENOM" id="CLU_021802_3_0_1"/>
<evidence type="ECO:0000256" key="3">
    <source>
        <dbReference type="ARBA" id="ARBA00022723"/>
    </source>
</evidence>
<dbReference type="InterPro" id="IPR011650">
    <property type="entry name" value="Peptidase_M20_dimer"/>
</dbReference>
<dbReference type="SUPFAM" id="SSF53187">
    <property type="entry name" value="Zn-dependent exopeptidases"/>
    <property type="match status" value="1"/>
</dbReference>
<dbReference type="STRING" id="857340.A0A086TH46"/>
<evidence type="ECO:0000259" key="7">
    <source>
        <dbReference type="Pfam" id="PF07687"/>
    </source>
</evidence>
<dbReference type="Gene3D" id="3.40.630.10">
    <property type="entry name" value="Zn peptidases"/>
    <property type="match status" value="1"/>
</dbReference>
<name>A0A086TH46_HAPC1</name>
<comment type="caution">
    <text evidence="8">The sequence shown here is derived from an EMBL/GenBank/DDBJ whole genome shotgun (WGS) entry which is preliminary data.</text>
</comment>
<dbReference type="GO" id="GO:0016787">
    <property type="term" value="F:hydrolase activity"/>
    <property type="evidence" value="ECO:0007669"/>
    <property type="project" value="UniProtKB-KW"/>
</dbReference>
<dbReference type="OrthoDB" id="3064516at2759"/>
<proteinExistence type="inferred from homology"/>
<keyword evidence="6" id="KW-0732">Signal</keyword>
<accession>A0A086TH46</accession>
<dbReference type="PANTHER" id="PTHR43808">
    <property type="entry name" value="ACETYLORNITHINE DEACETYLASE"/>
    <property type="match status" value="1"/>
</dbReference>
<evidence type="ECO:0000256" key="6">
    <source>
        <dbReference type="SAM" id="SignalP"/>
    </source>
</evidence>
<reference evidence="9" key="1">
    <citation type="journal article" date="2014" name="Genome Announc.">
        <title>Genome sequence and annotation of Acremonium chrysogenum, producer of the beta-lactam antibiotic cephalosporin C.</title>
        <authorList>
            <person name="Terfehr D."/>
            <person name="Dahlmann T.A."/>
            <person name="Specht T."/>
            <person name="Zadra I."/>
            <person name="Kuernsteiner H."/>
            <person name="Kueck U."/>
        </authorList>
    </citation>
    <scope>NUCLEOTIDE SEQUENCE [LARGE SCALE GENOMIC DNA]</scope>
    <source>
        <strain evidence="9">ATCC 11550 / CBS 779.69 / DSM 880 / IAM 14645 / JCM 23072 / IMI 49137</strain>
    </source>
</reference>
<evidence type="ECO:0000256" key="4">
    <source>
        <dbReference type="ARBA" id="ARBA00022801"/>
    </source>
</evidence>
<keyword evidence="3" id="KW-0479">Metal-binding</keyword>
<dbReference type="InterPro" id="IPR036264">
    <property type="entry name" value="Bact_exopeptidase_dim_dom"/>
</dbReference>
<dbReference type="GO" id="GO:0046872">
    <property type="term" value="F:metal ion binding"/>
    <property type="evidence" value="ECO:0007669"/>
    <property type="project" value="UniProtKB-KW"/>
</dbReference>
<dbReference type="AlphaFoldDB" id="A0A086TH46"/>
<evidence type="ECO:0000256" key="1">
    <source>
        <dbReference type="ARBA" id="ARBA00001947"/>
    </source>
</evidence>
<evidence type="ECO:0000313" key="8">
    <source>
        <dbReference type="EMBL" id="KFH48678.1"/>
    </source>
</evidence>
<feature type="domain" description="Peptidase M20 dimerisation" evidence="7">
    <location>
        <begin position="223"/>
        <end position="328"/>
    </location>
</feature>
<protein>
    <submittedName>
        <fullName evidence="8">Peptidase M20 domain-containing protein-like protein</fullName>
    </submittedName>
</protein>
<dbReference type="Proteomes" id="UP000029964">
    <property type="component" value="Unassembled WGS sequence"/>
</dbReference>
<dbReference type="Pfam" id="PF07687">
    <property type="entry name" value="M20_dimer"/>
    <property type="match status" value="1"/>
</dbReference>
<keyword evidence="5" id="KW-0862">Zinc</keyword>
<comment type="similarity">
    <text evidence="2">Belongs to the peptidase M20A family.</text>
</comment>